<dbReference type="RefSeq" id="WP_152157150.1">
    <property type="nucleotide sequence ID" value="NZ_WEHW01000070.1"/>
</dbReference>
<dbReference type="InterPro" id="IPR036709">
    <property type="entry name" value="Autotransporte_beta_dom_sf"/>
</dbReference>
<protein>
    <submittedName>
        <fullName evidence="2">Autotransporter outer membrane beta-barrel domain-containing protein</fullName>
    </submittedName>
</protein>
<dbReference type="InterPro" id="IPR006315">
    <property type="entry name" value="OM_autotransptr_brl_dom"/>
</dbReference>
<proteinExistence type="predicted"/>
<accession>A0AAI9WM39</accession>
<dbReference type="SUPFAM" id="SSF103515">
    <property type="entry name" value="Autotransporter"/>
    <property type="match status" value="1"/>
</dbReference>
<dbReference type="Proteomes" id="UP000469462">
    <property type="component" value="Unassembled WGS sequence"/>
</dbReference>
<name>A0AAI9WM39_9BURK</name>
<dbReference type="PROSITE" id="PS51208">
    <property type="entry name" value="AUTOTRANSPORTER"/>
    <property type="match status" value="1"/>
</dbReference>
<evidence type="ECO:0000313" key="3">
    <source>
        <dbReference type="Proteomes" id="UP000469462"/>
    </source>
</evidence>
<comment type="caution">
    <text evidence="2">The sequence shown here is derived from an EMBL/GenBank/DDBJ whole genome shotgun (WGS) entry which is preliminary data.</text>
</comment>
<dbReference type="Pfam" id="PF03797">
    <property type="entry name" value="Autotransporter"/>
    <property type="match status" value="1"/>
</dbReference>
<dbReference type="NCBIfam" id="TIGR01414">
    <property type="entry name" value="autotrans_barl"/>
    <property type="match status" value="1"/>
</dbReference>
<dbReference type="EMBL" id="WEHW01000070">
    <property type="protein sequence ID" value="KAB7649680.1"/>
    <property type="molecule type" value="Genomic_DNA"/>
</dbReference>
<dbReference type="GO" id="GO:0019867">
    <property type="term" value="C:outer membrane"/>
    <property type="evidence" value="ECO:0007669"/>
    <property type="project" value="InterPro"/>
</dbReference>
<organism evidence="2 3">
    <name type="scientific">Sutterella seckii</name>
    <dbReference type="NCBI Taxonomy" id="1944635"/>
    <lineage>
        <taxon>Bacteria</taxon>
        <taxon>Pseudomonadati</taxon>
        <taxon>Pseudomonadota</taxon>
        <taxon>Betaproteobacteria</taxon>
        <taxon>Burkholderiales</taxon>
        <taxon>Sutterellaceae</taxon>
        <taxon>Sutterella</taxon>
    </lineage>
</organism>
<reference evidence="2 3" key="1">
    <citation type="submission" date="2019-10" db="EMBL/GenBank/DDBJ databases">
        <title>Genome diversity of Sutterella seckii.</title>
        <authorList>
            <person name="Chaplin A.V."/>
            <person name="Sokolova S.R."/>
            <person name="Mosin K.A."/>
            <person name="Ivanova E.L."/>
            <person name="Kochetkova T.O."/>
            <person name="Goltsov A.Y."/>
            <person name="Trofimov D.Y."/>
            <person name="Efimov B.A."/>
        </authorList>
    </citation>
    <scope>NUCLEOTIDE SEQUENCE [LARGE SCALE GENOMIC DNA]</scope>
    <source>
        <strain evidence="2 3">ASD3426</strain>
    </source>
</reference>
<dbReference type="InterPro" id="IPR005546">
    <property type="entry name" value="Autotransporte_beta"/>
</dbReference>
<sequence length="1305" mass="134057">MGTTSSFPESISARSTYSPVTVKLKDGKPATETEKNTIGIKGDTIAIGTATNETDGVGSLVVGNTLEIAGNFANNTKVEAPATVVTADESANATVTNGTFATMSLGDLTIADAKGLTLANKNGKQAIQVGKLTLDGALTVSEGKTVIAGAGSKIDKGTLTIGAASTSGAVTLSGDLTNNAKIAFNSADDTLTVDGALDNTKTATLGSDQAKGKVLVNGSLTNKNAVTVKDIEVSGKLLNQLSEAAGDQYTGKVTADALTVKKGGVVESAIDTKKQNYVVKTTVVEEGGAFVTKLNGTVASSTTDNALTGFGTFELNGGVLGTAADAQITNFALSANDSLTLNGKYDLNTVEAAADGTLIVGDEGVVSVQSLSTKQAGAVDVEDGTLSTSLKAVNAKTDEKGDVVAVENKSISVAKQTFELSQDATLLLDVGADKVSKAGVTTIQGWVSNNSNGLIDLGNVAIEDLAATNGEIAVSKLNGLDGITTDTLKSSRITEITDAITKTASYGAVELKGKAEGKGDLEIGTDTTGATLTLNGLGDTPVNLVQYSDDKVAGVKLKFDTSTLVTKGNGVVGAVTGATGVLNAADKTLTVQGNVDVADVEIGKTATLVIGESEDASKPYTVDAKYLTVDGNFDASANTVTVTKLFDVSGVADIKELALSAQGDVTGSVTVGKLTVQGADAVLNVGSWYVQTKDEDHAGTVAVTEFASGTIDASKSYYDATEKTYSNWTAPASSIAVKSATADTTIVVEQNAYVALGTTDTTAAQKALNAAGFTLAQTVDADPTDDVEVNSIDTRTVNSVVYVDGGKTAATEARAAASEAKAYLGSVNTAGDAQTGIVIAKNSALVFDAETVDTTGNIALFGQDLDIDHDAVVLANNIKVGDKVLLTAGDLNPNSSGYDWENLQFTGDILSYADVDSKNVLSVSMYEKSDLQDLYGLDSSIAGFDASYDYFANGNRGAATTSSAKFAEWLYTRSTSAGYGAYSDGTNDVKGEVIKSIANAAGALGATTGVQTLTMDAVAQMADTVADRTSVLTQRGQGVNVWADVNGGKFEAKTLFDGAGYSSDIYSGVLGLDYQFSCNAVLGAALTIGTADTDSKNSAFKASTDSDLVGFSVYASKTFADIWNVSADIGYLQASNEVKADGYGFNYKFDQDTDAFTVGVRGEVLTKAGSVNIVPHVGLRYTALSTDGFEAAYVTDIDDQNIFQMPVGVTVSTDFETSGWTIAPKFDLSVVPTFGDKDADLKLGVTGASATSDYAVRVIDSNPVQAQLGINATNGAWGFGLNYKLGVGSEDRMNNSFNANVRYAF</sequence>
<dbReference type="Gene3D" id="2.40.128.130">
    <property type="entry name" value="Autotransporter beta-domain"/>
    <property type="match status" value="1"/>
</dbReference>
<evidence type="ECO:0000313" key="2">
    <source>
        <dbReference type="EMBL" id="KAB7649680.1"/>
    </source>
</evidence>
<keyword evidence="3" id="KW-1185">Reference proteome</keyword>
<gene>
    <name evidence="2" type="ORF">GBM96_10920</name>
</gene>
<evidence type="ECO:0000259" key="1">
    <source>
        <dbReference type="PROSITE" id="PS51208"/>
    </source>
</evidence>
<dbReference type="SMART" id="SM00869">
    <property type="entry name" value="Autotransporter"/>
    <property type="match status" value="1"/>
</dbReference>
<feature type="domain" description="Autotransporter" evidence="1">
    <location>
        <begin position="1034"/>
        <end position="1305"/>
    </location>
</feature>